<dbReference type="SUPFAM" id="SSF51445">
    <property type="entry name" value="(Trans)glycosidases"/>
    <property type="match status" value="1"/>
</dbReference>
<organism evidence="18 19">
    <name type="scientific">Psophocarpus tetragonolobus</name>
    <name type="common">Winged bean</name>
    <name type="synonym">Dolichos tetragonolobus</name>
    <dbReference type="NCBI Taxonomy" id="3891"/>
    <lineage>
        <taxon>Eukaryota</taxon>
        <taxon>Viridiplantae</taxon>
        <taxon>Streptophyta</taxon>
        <taxon>Embryophyta</taxon>
        <taxon>Tracheophyta</taxon>
        <taxon>Spermatophyta</taxon>
        <taxon>Magnoliopsida</taxon>
        <taxon>eudicotyledons</taxon>
        <taxon>Gunneridae</taxon>
        <taxon>Pentapetalae</taxon>
        <taxon>rosids</taxon>
        <taxon>fabids</taxon>
        <taxon>Fabales</taxon>
        <taxon>Fabaceae</taxon>
        <taxon>Papilionoideae</taxon>
        <taxon>50 kb inversion clade</taxon>
        <taxon>NPAAA clade</taxon>
        <taxon>indigoferoid/millettioid clade</taxon>
        <taxon>Phaseoleae</taxon>
        <taxon>Psophocarpus</taxon>
    </lineage>
</organism>
<dbReference type="InterPro" id="IPR000490">
    <property type="entry name" value="Glyco_hydro_17"/>
</dbReference>
<dbReference type="Pfam" id="PF00332">
    <property type="entry name" value="Glyco_hydro_17"/>
    <property type="match status" value="1"/>
</dbReference>
<accession>A0AAN9T122</accession>
<keyword evidence="8 14" id="KW-0195">Cyclin</keyword>
<keyword evidence="7" id="KW-0378">Hydrolase</keyword>
<comment type="caution">
    <text evidence="18">The sequence shown here is derived from an EMBL/GenBank/DDBJ whole genome shotgun (WGS) entry which is preliminary data.</text>
</comment>
<dbReference type="InterPro" id="IPR006671">
    <property type="entry name" value="Cyclin_N"/>
</dbReference>
<evidence type="ECO:0000256" key="7">
    <source>
        <dbReference type="ARBA" id="ARBA00022801"/>
    </source>
</evidence>
<feature type="domain" description="Cyclin-like" evidence="16">
    <location>
        <begin position="630"/>
        <end position="718"/>
    </location>
</feature>
<dbReference type="SMART" id="SM01332">
    <property type="entry name" value="Cyclin_C"/>
    <property type="match status" value="1"/>
</dbReference>
<evidence type="ECO:0000259" key="17">
    <source>
        <dbReference type="SMART" id="SM01332"/>
    </source>
</evidence>
<dbReference type="FunFam" id="1.10.472.10:FF:000167">
    <property type="entry name" value="Mitotic cyclin 6"/>
    <property type="match status" value="1"/>
</dbReference>
<dbReference type="Proteomes" id="UP001386955">
    <property type="component" value="Unassembled WGS sequence"/>
</dbReference>
<dbReference type="SMART" id="SM00385">
    <property type="entry name" value="CYCLIN"/>
    <property type="match status" value="2"/>
</dbReference>
<evidence type="ECO:0000256" key="11">
    <source>
        <dbReference type="ARBA" id="ARBA00032263"/>
    </source>
</evidence>
<dbReference type="SUPFAM" id="SSF47954">
    <property type="entry name" value="Cyclin-like"/>
    <property type="match status" value="2"/>
</dbReference>
<dbReference type="AlphaFoldDB" id="A0AAN9T122"/>
<comment type="subunit">
    <text evidence="4">Interacts with the CDC2 protein kinase to form a serine/threonine kinase holoenzyme complex also known as maturation promoting factor (MPF). The cyclin subunit imparts substrate specificity to the complex.</text>
</comment>
<dbReference type="CDD" id="cd20562">
    <property type="entry name" value="CYCLIN_AtCycA_like_rpt1"/>
    <property type="match status" value="1"/>
</dbReference>
<dbReference type="Pfam" id="PF00134">
    <property type="entry name" value="Cyclin_N"/>
    <property type="match status" value="1"/>
</dbReference>
<dbReference type="InterPro" id="IPR004367">
    <property type="entry name" value="Cyclin_C-dom"/>
</dbReference>
<keyword evidence="9" id="KW-0326">Glycosidase</keyword>
<dbReference type="GO" id="GO:0051301">
    <property type="term" value="P:cell division"/>
    <property type="evidence" value="ECO:0007669"/>
    <property type="project" value="UniProtKB-KW"/>
</dbReference>
<evidence type="ECO:0000256" key="14">
    <source>
        <dbReference type="RuleBase" id="RU000383"/>
    </source>
</evidence>
<evidence type="ECO:0000256" key="5">
    <source>
        <dbReference type="ARBA" id="ARBA00012780"/>
    </source>
</evidence>
<name>A0AAN9T122_PSOTE</name>
<dbReference type="InterPro" id="IPR039361">
    <property type="entry name" value="Cyclin"/>
</dbReference>
<evidence type="ECO:0000256" key="12">
    <source>
        <dbReference type="ARBA" id="ARBA00033335"/>
    </source>
</evidence>
<dbReference type="PROSITE" id="PS00292">
    <property type="entry name" value="CYCLINS"/>
    <property type="match status" value="1"/>
</dbReference>
<sequence>MTNPYPFFGYSATTLDYALFRTIPGVFDDNTKLQYTNMLDAQLDAVYSALKVLGFEDVEIVIAETGWSSVGHPAQFSVDPKTASEYNGNLIRHVTSGVGTPLMPNRTFDTYIFALFDENLKPGPTCDRNFGLFWPNMTPVYQVPTMRNNVDVIVNELFMYVFLMLELENTLRCATGLQVMVLDPGCVVCARAWKLRSGLELDPKISNFKLWVVNLIHLSQDVFSLSMDLAFSSVTSSILRKFSVFFIWVWRLKFYARGFFKLAHDFSHFSLEYEQGFHLKQLGCSSSRHAYIMDKTNKVCAKDEERPLRITRARARALRGIPPYARPKNDPKNVLRANAKRTAISENKTSVVVPAVIQCKGRTVLTDVTNKCAPSQDKFTKASKFQAKGVLTKKSTKLASGVSSEVSSSQEDVRGAKLAGELSATWMVESNDSIRGGVTADTTLSMQNSVTCDELQSSRNKGIDVICEKLGASDSLTILDIDSEIKDPQVWSSYAPDIYNTIRVTELQRKPLTNYMDKLQKDINPSMRGILVDWLVEVSEEYKLVPDTLYLTVNLIDRYLSTRFIQKQRLQLLGVTCMLIASKYEEMCAPRVEEFCFITDNTYTKEEVLKMEREVLNLVHFQLSVPTIKTFLRRFIQAAQSSYKSPCVELEFLANYLAELALVEYSFFQFLPSLIAASAVFLARWTLNESEHPWNPTLEYYTNYIASELKTVVLALQDLQLNSKGCPLNAVREKYKQHKFNCVANLSPKPVQSLFQDQV</sequence>
<dbReference type="InterPro" id="IPR017853">
    <property type="entry name" value="GH"/>
</dbReference>
<evidence type="ECO:0000256" key="9">
    <source>
        <dbReference type="ARBA" id="ARBA00023295"/>
    </source>
</evidence>
<comment type="similarity">
    <text evidence="3 15">Belongs to the glycosyl hydrolase 17 family.</text>
</comment>
<feature type="domain" description="Cyclin-like" evidence="16">
    <location>
        <begin position="533"/>
        <end position="617"/>
    </location>
</feature>
<evidence type="ECO:0000313" key="18">
    <source>
        <dbReference type="EMBL" id="KAK7410293.1"/>
    </source>
</evidence>
<dbReference type="EMBL" id="JAYMYS010000001">
    <property type="protein sequence ID" value="KAK7410293.1"/>
    <property type="molecule type" value="Genomic_DNA"/>
</dbReference>
<proteinExistence type="inferred from homology"/>
<gene>
    <name evidence="18" type="ORF">VNO78_00971</name>
</gene>
<comment type="similarity">
    <text evidence="2">Belongs to the cyclin family. Cyclin AB subfamily.</text>
</comment>
<evidence type="ECO:0000259" key="16">
    <source>
        <dbReference type="SMART" id="SM00385"/>
    </source>
</evidence>
<evidence type="ECO:0000256" key="4">
    <source>
        <dbReference type="ARBA" id="ARBA00011177"/>
    </source>
</evidence>
<feature type="domain" description="Cyclin C-terminal" evidence="17">
    <location>
        <begin position="626"/>
        <end position="749"/>
    </location>
</feature>
<dbReference type="PANTHER" id="PTHR10177">
    <property type="entry name" value="CYCLINS"/>
    <property type="match status" value="1"/>
</dbReference>
<dbReference type="FunFam" id="1.10.472.10:FF:000013">
    <property type="entry name" value="Cyclin A1"/>
    <property type="match status" value="1"/>
</dbReference>
<evidence type="ECO:0000313" key="19">
    <source>
        <dbReference type="Proteomes" id="UP001386955"/>
    </source>
</evidence>
<evidence type="ECO:0000256" key="13">
    <source>
        <dbReference type="ARBA" id="ARBA00033417"/>
    </source>
</evidence>
<protein>
    <recommendedName>
        <fullName evidence="5">glucan endo-1,3-beta-D-glucosidase</fullName>
        <ecNumber evidence="5">3.2.1.39</ecNumber>
    </recommendedName>
    <alternativeName>
        <fullName evidence="12">(1-&gt;3)-beta-glucan endohydrolase</fullName>
    </alternativeName>
    <alternativeName>
        <fullName evidence="11">B-like cyclin</fullName>
    </alternativeName>
    <alternativeName>
        <fullName evidence="13">Beta-1,3-endoglucanase</fullName>
    </alternativeName>
</protein>
<keyword evidence="6" id="KW-0132">Cell division</keyword>
<evidence type="ECO:0000256" key="8">
    <source>
        <dbReference type="ARBA" id="ARBA00023127"/>
    </source>
</evidence>
<evidence type="ECO:0000256" key="2">
    <source>
        <dbReference type="ARBA" id="ARBA00006955"/>
    </source>
</evidence>
<evidence type="ECO:0000256" key="1">
    <source>
        <dbReference type="ARBA" id="ARBA00000382"/>
    </source>
</evidence>
<keyword evidence="19" id="KW-1185">Reference proteome</keyword>
<dbReference type="InterPro" id="IPR036915">
    <property type="entry name" value="Cyclin-like_sf"/>
</dbReference>
<reference evidence="18 19" key="1">
    <citation type="submission" date="2024-01" db="EMBL/GenBank/DDBJ databases">
        <title>The genomes of 5 underutilized Papilionoideae crops provide insights into root nodulation and disease resistanc.</title>
        <authorList>
            <person name="Jiang F."/>
        </authorList>
    </citation>
    <scope>NUCLEOTIDE SEQUENCE [LARGE SCALE GENOMIC DNA]</scope>
    <source>
        <strain evidence="18">DUOXIRENSHENG_FW03</strain>
        <tissue evidence="18">Leaves</tissue>
    </source>
</reference>
<evidence type="ECO:0000256" key="6">
    <source>
        <dbReference type="ARBA" id="ARBA00022618"/>
    </source>
</evidence>
<keyword evidence="10" id="KW-0131">Cell cycle</keyword>
<dbReference type="InterPro" id="IPR013763">
    <property type="entry name" value="Cyclin-like_dom"/>
</dbReference>
<dbReference type="Gene3D" id="1.10.472.10">
    <property type="entry name" value="Cyclin-like"/>
    <property type="match status" value="2"/>
</dbReference>
<dbReference type="Pfam" id="PF02984">
    <property type="entry name" value="Cyclin_C"/>
    <property type="match status" value="1"/>
</dbReference>
<comment type="catalytic activity">
    <reaction evidence="1">
        <text>Hydrolysis of (1-&gt;3)-beta-D-glucosidic linkages in (1-&gt;3)-beta-D-glucans.</text>
        <dbReference type="EC" id="3.2.1.39"/>
    </reaction>
</comment>
<dbReference type="GO" id="GO:0042973">
    <property type="term" value="F:glucan endo-1,3-beta-D-glucosidase activity"/>
    <property type="evidence" value="ECO:0007669"/>
    <property type="project" value="UniProtKB-EC"/>
</dbReference>
<dbReference type="CDD" id="cd20506">
    <property type="entry name" value="CYCLIN_AtCycA-like_rpt2"/>
    <property type="match status" value="1"/>
</dbReference>
<evidence type="ECO:0000256" key="15">
    <source>
        <dbReference type="RuleBase" id="RU004335"/>
    </source>
</evidence>
<evidence type="ECO:0000256" key="10">
    <source>
        <dbReference type="ARBA" id="ARBA00023306"/>
    </source>
</evidence>
<evidence type="ECO:0000256" key="3">
    <source>
        <dbReference type="ARBA" id="ARBA00008773"/>
    </source>
</evidence>
<dbReference type="Gene3D" id="3.20.20.80">
    <property type="entry name" value="Glycosidases"/>
    <property type="match status" value="1"/>
</dbReference>
<dbReference type="GO" id="GO:0005975">
    <property type="term" value="P:carbohydrate metabolic process"/>
    <property type="evidence" value="ECO:0007669"/>
    <property type="project" value="InterPro"/>
</dbReference>
<dbReference type="InterPro" id="IPR048258">
    <property type="entry name" value="Cyclins_cyclin-box"/>
</dbReference>
<dbReference type="EC" id="3.2.1.39" evidence="5"/>